<protein>
    <recommendedName>
        <fullName evidence="4">ABC transporter domain-containing protein</fullName>
    </recommendedName>
</protein>
<keyword evidence="3" id="KW-0067">ATP-binding</keyword>
<evidence type="ECO:0000256" key="3">
    <source>
        <dbReference type="ARBA" id="ARBA00022840"/>
    </source>
</evidence>
<dbReference type="PROSITE" id="PS00211">
    <property type="entry name" value="ABC_TRANSPORTER_1"/>
    <property type="match status" value="1"/>
</dbReference>
<dbReference type="Pfam" id="PF00005">
    <property type="entry name" value="ABC_tran"/>
    <property type="match status" value="1"/>
</dbReference>
<dbReference type="GO" id="GO:0016887">
    <property type="term" value="F:ATP hydrolysis activity"/>
    <property type="evidence" value="ECO:0007669"/>
    <property type="project" value="InterPro"/>
</dbReference>
<dbReference type="PANTHER" id="PTHR42788:SF13">
    <property type="entry name" value="ALIPHATIC SULFONATES IMPORT ATP-BINDING PROTEIN SSUB"/>
    <property type="match status" value="1"/>
</dbReference>
<evidence type="ECO:0000259" key="4">
    <source>
        <dbReference type="PROSITE" id="PS50893"/>
    </source>
</evidence>
<dbReference type="CDD" id="cd03293">
    <property type="entry name" value="ABC_NrtD_SsuB_transporters"/>
    <property type="match status" value="1"/>
</dbReference>
<dbReference type="InterPro" id="IPR017871">
    <property type="entry name" value="ABC_transporter-like_CS"/>
</dbReference>
<name>A0A284VN99_9EURY</name>
<dbReference type="InterPro" id="IPR003593">
    <property type="entry name" value="AAA+_ATPase"/>
</dbReference>
<dbReference type="Gene3D" id="3.40.50.300">
    <property type="entry name" value="P-loop containing nucleotide triphosphate hydrolases"/>
    <property type="match status" value="1"/>
</dbReference>
<dbReference type="Proteomes" id="UP000218615">
    <property type="component" value="Unassembled WGS sequence"/>
</dbReference>
<keyword evidence="6" id="KW-1185">Reference proteome</keyword>
<sequence>MLVEIRNVSKTYETDGTGIPVLENINFAVEDNDFICIVGPSGCGKSTLLRIIIGLEKPTSGEVFFKGKVIAPDNPKVAMVFQNFALFPWLTVKENIELILESKGVNDKQRENIACKYIKSVGLDGFEKVYPRELSGGMKQRVGFARALAVEPVLLCMDEPFSSLDALTAQNLKDELLMLWADKNMPPDAVIMVTHNVEEAVYMANRIIVLSPRPGKVVADLRIELERPRNRKDPEFYRWVDKVFSLII</sequence>
<organism evidence="5 6">
    <name type="scientific">Candidatus Methanoperedens nitratireducens</name>
    <dbReference type="NCBI Taxonomy" id="1392998"/>
    <lineage>
        <taxon>Archaea</taxon>
        <taxon>Methanobacteriati</taxon>
        <taxon>Methanobacteriota</taxon>
        <taxon>Stenosarchaea group</taxon>
        <taxon>Methanomicrobia</taxon>
        <taxon>Methanosarcinales</taxon>
        <taxon>ANME-2 cluster</taxon>
        <taxon>Candidatus Methanoperedentaceae</taxon>
        <taxon>Candidatus Methanoperedens</taxon>
    </lineage>
</organism>
<dbReference type="InterPro" id="IPR027417">
    <property type="entry name" value="P-loop_NTPase"/>
</dbReference>
<reference evidence="6" key="1">
    <citation type="submission" date="2017-06" db="EMBL/GenBank/DDBJ databases">
        <authorList>
            <person name="Cremers G."/>
        </authorList>
    </citation>
    <scope>NUCLEOTIDE SEQUENCE [LARGE SCALE GENOMIC DNA]</scope>
</reference>
<accession>A0A284VN99</accession>
<evidence type="ECO:0000256" key="2">
    <source>
        <dbReference type="ARBA" id="ARBA00022741"/>
    </source>
</evidence>
<dbReference type="AlphaFoldDB" id="A0A284VN99"/>
<gene>
    <name evidence="5" type="ORF">MNV_2000004</name>
</gene>
<dbReference type="InterPro" id="IPR050166">
    <property type="entry name" value="ABC_transporter_ATP-bind"/>
</dbReference>
<dbReference type="RefSeq" id="WP_096205216.1">
    <property type="nucleotide sequence ID" value="NZ_FZMP01000114.1"/>
</dbReference>
<evidence type="ECO:0000313" key="5">
    <source>
        <dbReference type="EMBL" id="SNQ60744.1"/>
    </source>
</evidence>
<dbReference type="GO" id="GO:0005524">
    <property type="term" value="F:ATP binding"/>
    <property type="evidence" value="ECO:0007669"/>
    <property type="project" value="UniProtKB-KW"/>
</dbReference>
<feature type="domain" description="ABC transporter" evidence="4">
    <location>
        <begin position="3"/>
        <end position="237"/>
    </location>
</feature>
<dbReference type="SMART" id="SM00382">
    <property type="entry name" value="AAA"/>
    <property type="match status" value="1"/>
</dbReference>
<evidence type="ECO:0000256" key="1">
    <source>
        <dbReference type="ARBA" id="ARBA00022448"/>
    </source>
</evidence>
<dbReference type="SUPFAM" id="SSF52540">
    <property type="entry name" value="P-loop containing nucleoside triphosphate hydrolases"/>
    <property type="match status" value="1"/>
</dbReference>
<dbReference type="PROSITE" id="PS50893">
    <property type="entry name" value="ABC_TRANSPORTER_2"/>
    <property type="match status" value="1"/>
</dbReference>
<dbReference type="EMBL" id="FZMP01000114">
    <property type="protein sequence ID" value="SNQ60744.1"/>
    <property type="molecule type" value="Genomic_DNA"/>
</dbReference>
<dbReference type="PANTHER" id="PTHR42788">
    <property type="entry name" value="TAURINE IMPORT ATP-BINDING PROTEIN-RELATED"/>
    <property type="match status" value="1"/>
</dbReference>
<evidence type="ECO:0000313" key="6">
    <source>
        <dbReference type="Proteomes" id="UP000218615"/>
    </source>
</evidence>
<keyword evidence="2" id="KW-0547">Nucleotide-binding</keyword>
<dbReference type="OrthoDB" id="10909at2157"/>
<dbReference type="InterPro" id="IPR003439">
    <property type="entry name" value="ABC_transporter-like_ATP-bd"/>
</dbReference>
<proteinExistence type="predicted"/>
<keyword evidence="1" id="KW-0813">Transport</keyword>